<dbReference type="Proteomes" id="UP000317155">
    <property type="component" value="Unassembled WGS sequence"/>
</dbReference>
<proteinExistence type="predicted"/>
<evidence type="ECO:0000313" key="2">
    <source>
        <dbReference type="Proteomes" id="UP000317155"/>
    </source>
</evidence>
<gene>
    <name evidence="1" type="ORF">FL622_16205</name>
</gene>
<dbReference type="EMBL" id="VJVV01000017">
    <property type="protein sequence ID" value="TRO78512.1"/>
    <property type="molecule type" value="Genomic_DNA"/>
</dbReference>
<comment type="caution">
    <text evidence="1">The sequence shown here is derived from an EMBL/GenBank/DDBJ whole genome shotgun (WGS) entry which is preliminary data.</text>
</comment>
<dbReference type="AlphaFoldDB" id="A0A550J5T5"/>
<name>A0A550J5T5_9BACT</name>
<organism evidence="1 2">
    <name type="scientific">Trichloromonas acetexigens</name>
    <dbReference type="NCBI Taxonomy" id="38815"/>
    <lineage>
        <taxon>Bacteria</taxon>
        <taxon>Pseudomonadati</taxon>
        <taxon>Thermodesulfobacteriota</taxon>
        <taxon>Desulfuromonadia</taxon>
        <taxon>Desulfuromonadales</taxon>
        <taxon>Trichloromonadaceae</taxon>
        <taxon>Trichloromonas</taxon>
    </lineage>
</organism>
<sequence length="199" mass="22637">MVSTEQVTVQTRPRILTVGIGSFGRMVGRQIKRNVKNAPCIFPDLYGDLQLDSPEIKNRIDRADVIFLVLDVRDSISFTSAKRLIEEVIPENALKAILTWDLAEDRAGEPHVRLLRNDYALPCACLVVSPLSLGTSPDDLLEKFGIEMIATWLICRFVDKFLQRRSNSCDLYNYFANLNTSLTKGFIIRLDDWITETTR</sequence>
<keyword evidence="2" id="KW-1185">Reference proteome</keyword>
<accession>A0A550J5T5</accession>
<dbReference type="RefSeq" id="WP_092055057.1">
    <property type="nucleotide sequence ID" value="NZ_FOJJ01000009.1"/>
</dbReference>
<evidence type="ECO:0000313" key="1">
    <source>
        <dbReference type="EMBL" id="TRO78512.1"/>
    </source>
</evidence>
<reference evidence="1 2" key="1">
    <citation type="submission" date="2019-07" db="EMBL/GenBank/DDBJ databases">
        <title>Insights of Desulfuromonas acetexigens electromicrobiology.</title>
        <authorList>
            <person name="Katuri K."/>
            <person name="Sapireddy V."/>
            <person name="Shaw D.R."/>
            <person name="Saikaly P."/>
        </authorList>
    </citation>
    <scope>NUCLEOTIDE SEQUENCE [LARGE SCALE GENOMIC DNA]</scope>
    <source>
        <strain evidence="1 2">2873</strain>
    </source>
</reference>
<protein>
    <submittedName>
        <fullName evidence="1">Uncharacterized protein</fullName>
    </submittedName>
</protein>